<keyword evidence="4 8" id="KW-1003">Cell membrane</keyword>
<evidence type="ECO:0000256" key="6">
    <source>
        <dbReference type="ARBA" id="ARBA00022989"/>
    </source>
</evidence>
<evidence type="ECO:0000256" key="3">
    <source>
        <dbReference type="ARBA" id="ARBA00022448"/>
    </source>
</evidence>
<dbReference type="InterPro" id="IPR001463">
    <property type="entry name" value="Na/Ala_symport"/>
</dbReference>
<feature type="transmembrane region" description="Helical" evidence="8">
    <location>
        <begin position="144"/>
        <end position="170"/>
    </location>
</feature>
<feature type="transmembrane region" description="Helical" evidence="8">
    <location>
        <begin position="305"/>
        <end position="324"/>
    </location>
</feature>
<dbReference type="PRINTS" id="PR00175">
    <property type="entry name" value="NAALASMPORT"/>
</dbReference>
<sequence length="474" mass="50627">MYDAINNFVTSINGVVWGWGMILLLLGTHVFLTIRTKGIQRKIFKGIRLSVTKDPEAEGEVSQFGALTTALAATIGTGNIIGVGTAIALGGPGAVLWCWLTGVFGIATKYAESLISVKYRVKTADGRMQGGAMYALERGLNMKWLGMIFAIFGGFASFGIGCATQVNAIASVCKENLGIPEPVIGVLTAILVALVIFGGIKSIASVCEKLVPFMAIFYVLGCLVILFINYDYILPSLKVIVELAFRPGAAAGGLVGGGLMQAMHYGVARGLFSNESGMGSAPIAAAAAQTRNSVRQALVSMTGTFWDTVVVCAMTGLVLVSSIMKNPSIDMSSISDGGILTTLAFGQIPVFGPAILIVGIVTFAFSTILGWSYYGERCVEYFAGKKILIPYRTLYIIVALIAPVVSLNLVWLIADTLNALMAIPNLIAVLLLSPVIVAETKKYINNVDEKDPEPVPYLEDIRKNRKNRRIRSFL</sequence>
<comment type="caution">
    <text evidence="9">The sequence shown here is derived from an EMBL/GenBank/DDBJ whole genome shotgun (WGS) entry which is preliminary data.</text>
</comment>
<dbReference type="GO" id="GO:0005283">
    <property type="term" value="F:amino acid:sodium symporter activity"/>
    <property type="evidence" value="ECO:0007669"/>
    <property type="project" value="InterPro"/>
</dbReference>
<keyword evidence="6 8" id="KW-1133">Transmembrane helix</keyword>
<evidence type="ECO:0000256" key="4">
    <source>
        <dbReference type="ARBA" id="ARBA00022475"/>
    </source>
</evidence>
<dbReference type="Gene3D" id="1.20.1740.10">
    <property type="entry name" value="Amino acid/polyamine transporter I"/>
    <property type="match status" value="1"/>
</dbReference>
<evidence type="ECO:0000256" key="2">
    <source>
        <dbReference type="ARBA" id="ARBA00009261"/>
    </source>
</evidence>
<comment type="subcellular location">
    <subcellularLocation>
        <location evidence="1 8">Cell membrane</location>
        <topology evidence="1 8">Multi-pass membrane protein</topology>
    </subcellularLocation>
</comment>
<dbReference type="PANTHER" id="PTHR30330:SF3">
    <property type="entry name" value="TRANSCRIPTIONAL REGULATOR, LRP FAMILY"/>
    <property type="match status" value="1"/>
</dbReference>
<feature type="transmembrane region" description="Helical" evidence="8">
    <location>
        <begin position="210"/>
        <end position="228"/>
    </location>
</feature>
<evidence type="ECO:0000313" key="9">
    <source>
        <dbReference type="EMBL" id="HIX58976.1"/>
    </source>
</evidence>
<dbReference type="AlphaFoldDB" id="A0A9D2B3D2"/>
<feature type="transmembrane region" description="Helical" evidence="8">
    <location>
        <begin position="16"/>
        <end position="34"/>
    </location>
</feature>
<feature type="transmembrane region" description="Helical" evidence="8">
    <location>
        <begin position="419"/>
        <end position="438"/>
    </location>
</feature>
<reference evidence="9" key="1">
    <citation type="journal article" date="2021" name="PeerJ">
        <title>Extensive microbial diversity within the chicken gut microbiome revealed by metagenomics and culture.</title>
        <authorList>
            <person name="Gilroy R."/>
            <person name="Ravi A."/>
            <person name="Getino M."/>
            <person name="Pursley I."/>
            <person name="Horton D.L."/>
            <person name="Alikhan N.F."/>
            <person name="Baker D."/>
            <person name="Gharbi K."/>
            <person name="Hall N."/>
            <person name="Watson M."/>
            <person name="Adriaenssens E.M."/>
            <person name="Foster-Nyarko E."/>
            <person name="Jarju S."/>
            <person name="Secka A."/>
            <person name="Antonio M."/>
            <person name="Oren A."/>
            <person name="Chaudhuri R.R."/>
            <person name="La Ragione R."/>
            <person name="Hildebrand F."/>
            <person name="Pallen M.J."/>
        </authorList>
    </citation>
    <scope>NUCLEOTIDE SEQUENCE</scope>
    <source>
        <strain evidence="9">ChiSjej1B19-8411</strain>
    </source>
</reference>
<evidence type="ECO:0000313" key="10">
    <source>
        <dbReference type="Proteomes" id="UP000886817"/>
    </source>
</evidence>
<dbReference type="GO" id="GO:0005886">
    <property type="term" value="C:plasma membrane"/>
    <property type="evidence" value="ECO:0007669"/>
    <property type="project" value="UniProtKB-SubCell"/>
</dbReference>
<evidence type="ECO:0000256" key="5">
    <source>
        <dbReference type="ARBA" id="ARBA00022692"/>
    </source>
</evidence>
<keyword evidence="7 8" id="KW-0472">Membrane</keyword>
<comment type="similarity">
    <text evidence="2 8">Belongs to the alanine or glycine:cation symporter (AGCS) (TC 2.A.25) family.</text>
</comment>
<feature type="transmembrane region" description="Helical" evidence="8">
    <location>
        <begin position="350"/>
        <end position="374"/>
    </location>
</feature>
<evidence type="ECO:0000256" key="1">
    <source>
        <dbReference type="ARBA" id="ARBA00004651"/>
    </source>
</evidence>
<protein>
    <submittedName>
        <fullName evidence="9">Sodium:alanine symporter family protein</fullName>
    </submittedName>
</protein>
<accession>A0A9D2B3D2</accession>
<keyword evidence="8" id="KW-0769">Symport</keyword>
<organism evidence="9 10">
    <name type="scientific">Candidatus Blautia gallistercoris</name>
    <dbReference type="NCBI Taxonomy" id="2838490"/>
    <lineage>
        <taxon>Bacteria</taxon>
        <taxon>Bacillati</taxon>
        <taxon>Bacillota</taxon>
        <taxon>Clostridia</taxon>
        <taxon>Lachnospirales</taxon>
        <taxon>Lachnospiraceae</taxon>
        <taxon>Blautia</taxon>
    </lineage>
</organism>
<feature type="transmembrane region" description="Helical" evidence="8">
    <location>
        <begin position="394"/>
        <end position="413"/>
    </location>
</feature>
<proteinExistence type="inferred from homology"/>
<dbReference type="NCBIfam" id="TIGR00835">
    <property type="entry name" value="agcS"/>
    <property type="match status" value="1"/>
</dbReference>
<reference evidence="9" key="2">
    <citation type="submission" date="2021-04" db="EMBL/GenBank/DDBJ databases">
        <authorList>
            <person name="Gilroy R."/>
        </authorList>
    </citation>
    <scope>NUCLEOTIDE SEQUENCE</scope>
    <source>
        <strain evidence="9">ChiSjej1B19-8411</strain>
    </source>
</reference>
<evidence type="ECO:0000256" key="7">
    <source>
        <dbReference type="ARBA" id="ARBA00023136"/>
    </source>
</evidence>
<name>A0A9D2B3D2_9FIRM</name>
<gene>
    <name evidence="9" type="ORF">IAA45_04580</name>
</gene>
<keyword evidence="5 8" id="KW-0812">Transmembrane</keyword>
<dbReference type="PANTHER" id="PTHR30330">
    <property type="entry name" value="AGSS FAMILY TRANSPORTER, SODIUM-ALANINE"/>
    <property type="match status" value="1"/>
</dbReference>
<dbReference type="EMBL" id="DXEX01000105">
    <property type="protein sequence ID" value="HIX58976.1"/>
    <property type="molecule type" value="Genomic_DNA"/>
</dbReference>
<dbReference type="Pfam" id="PF01235">
    <property type="entry name" value="Na_Ala_symp"/>
    <property type="match status" value="1"/>
</dbReference>
<feature type="transmembrane region" description="Helical" evidence="8">
    <location>
        <begin position="182"/>
        <end position="203"/>
    </location>
</feature>
<dbReference type="Proteomes" id="UP000886817">
    <property type="component" value="Unassembled WGS sequence"/>
</dbReference>
<keyword evidence="3 8" id="KW-0813">Transport</keyword>
<evidence type="ECO:0000256" key="8">
    <source>
        <dbReference type="RuleBase" id="RU363064"/>
    </source>
</evidence>